<accession>A0A382VX89</accession>
<dbReference type="AlphaFoldDB" id="A0A382VX89"/>
<keyword evidence="1" id="KW-0472">Membrane</keyword>
<dbReference type="EMBL" id="UINC01154949">
    <property type="protein sequence ID" value="SVD50511.1"/>
    <property type="molecule type" value="Genomic_DNA"/>
</dbReference>
<keyword evidence="1" id="KW-0812">Transmembrane</keyword>
<gene>
    <name evidence="2" type="ORF">METZ01_LOCUS403365</name>
</gene>
<organism evidence="2">
    <name type="scientific">marine metagenome</name>
    <dbReference type="NCBI Taxonomy" id="408172"/>
    <lineage>
        <taxon>unclassified sequences</taxon>
        <taxon>metagenomes</taxon>
        <taxon>ecological metagenomes</taxon>
    </lineage>
</organism>
<name>A0A382VX89_9ZZZZ</name>
<protein>
    <submittedName>
        <fullName evidence="2">Uncharacterized protein</fullName>
    </submittedName>
</protein>
<evidence type="ECO:0000256" key="1">
    <source>
        <dbReference type="SAM" id="Phobius"/>
    </source>
</evidence>
<sequence>MFLRWLVTVFPREMSRAWQTMRPALAVWLVLSVALALLASVTTRTVSTDLALAQAAASLLILVAIAWALDCSETGRALDMGELFSLYLRRTPALLGYGALAFGLCTAAK</sequence>
<proteinExistence type="predicted"/>
<feature type="transmembrane region" description="Helical" evidence="1">
    <location>
        <begin position="50"/>
        <end position="69"/>
    </location>
</feature>
<feature type="non-terminal residue" evidence="2">
    <location>
        <position position="109"/>
    </location>
</feature>
<reference evidence="2" key="1">
    <citation type="submission" date="2018-05" db="EMBL/GenBank/DDBJ databases">
        <authorList>
            <person name="Lanie J.A."/>
            <person name="Ng W.-L."/>
            <person name="Kazmierczak K.M."/>
            <person name="Andrzejewski T.M."/>
            <person name="Davidsen T.M."/>
            <person name="Wayne K.J."/>
            <person name="Tettelin H."/>
            <person name="Glass J.I."/>
            <person name="Rusch D."/>
            <person name="Podicherti R."/>
            <person name="Tsui H.-C.T."/>
            <person name="Winkler M.E."/>
        </authorList>
    </citation>
    <scope>NUCLEOTIDE SEQUENCE</scope>
</reference>
<keyword evidence="1" id="KW-1133">Transmembrane helix</keyword>
<evidence type="ECO:0000313" key="2">
    <source>
        <dbReference type="EMBL" id="SVD50511.1"/>
    </source>
</evidence>